<keyword evidence="3" id="KW-0695">RNA-directed DNA polymerase</keyword>
<evidence type="ECO:0000313" key="4">
    <source>
        <dbReference type="Proteomes" id="UP000020529"/>
    </source>
</evidence>
<reference evidence="3 4" key="1">
    <citation type="submission" date="2014-02" db="EMBL/GenBank/DDBJ databases">
        <authorList>
            <person name="Sears C."/>
            <person name="Carroll K."/>
            <person name="Sack B.R."/>
            <person name="Qadri F."/>
            <person name="Myers L.L."/>
            <person name="Chung G.-T."/>
            <person name="Escheverria P."/>
            <person name="Fraser C.M."/>
            <person name="Sadzewicz L."/>
            <person name="Shefchek K.A."/>
            <person name="Tallon L."/>
            <person name="Das S.P."/>
            <person name="Daugherty S."/>
            <person name="Mongodin E.F."/>
        </authorList>
    </citation>
    <scope>NUCLEOTIDE SEQUENCE [LARGE SCALE GENOMIC DNA]</scope>
    <source>
        <strain evidence="4">3988T(B)14</strain>
    </source>
</reference>
<dbReference type="PANTHER" id="PTHR34047">
    <property type="entry name" value="NUCLEAR INTRON MATURASE 1, MITOCHONDRIAL-RELATED"/>
    <property type="match status" value="1"/>
</dbReference>
<organism evidence="3 4">
    <name type="scientific">Bacteroides fragilis str. 3988T(B)14</name>
    <dbReference type="NCBI Taxonomy" id="1339315"/>
    <lineage>
        <taxon>Bacteria</taxon>
        <taxon>Pseudomonadati</taxon>
        <taxon>Bacteroidota</taxon>
        <taxon>Bacteroidia</taxon>
        <taxon>Bacteroidales</taxon>
        <taxon>Bacteroidaceae</taxon>
        <taxon>Bacteroides</taxon>
    </lineage>
</organism>
<dbReference type="PANTHER" id="PTHR34047:SF8">
    <property type="entry name" value="PROTEIN YKFC"/>
    <property type="match status" value="1"/>
</dbReference>
<dbReference type="InterPro" id="IPR051083">
    <property type="entry name" value="GrpII_Intron_Splice-Mob/Def"/>
</dbReference>
<proteinExistence type="inferred from homology"/>
<protein>
    <submittedName>
        <fullName evidence="3">Reverse transcriptase family protein</fullName>
    </submittedName>
</protein>
<dbReference type="Pfam" id="PF21368">
    <property type="entry name" value="AI2M-like_HNH"/>
    <property type="match status" value="1"/>
</dbReference>
<comment type="caution">
    <text evidence="3">The sequence shown here is derived from an EMBL/GenBank/DDBJ whole genome shotgun (WGS) entry which is preliminary data.</text>
</comment>
<sequence>MRNPETILNNLVKHSSVSSYKYERLYRILFNEDMFSVAYQRIYAKQGNMTPGTDGKTVDQMSIQRIEKLIESLKTEAYQPKPARRVYIPKKNGKERPLGIPSFEDKLVQEVIRMILEAIYEEHFEYTSHGFRPHRSCHTALTQVQEKFTGVKWFIEGDIKGFFDNINHDILVDTLKERISDERFLRLIRKFLKAGYIERWRFQNTYSGTPQGGIISPILANIYLDRFDKYIKEYAEKFNKGERRRISLEYRRLNNKKTRLAKRLKSITDESVRDKMIAEIKETLAQTFATTCQEPMDTEYRRIQYVRYADDFLIGIIGSKTECITIKADIAKFMAEKLRLELSEEKTLITNAHDKAKFLGYEIFVRDCSFRHKDRKGVIRRFGKGSVMLHVNMDTAKNKLLEYDALRMSQERKKTVWKPKPRAFMIGKKVEDIVAQYSTEIRGFYNYYAIANNISDIGNSFGYIMEYSMYKTIAQKLNLTMVQAKLKFLRDKKFIVPFKDAKGATKYRIFYDGGFKRKTAYRNSLVDIIPNTWHIPKPSLMERLKEGVCELCGSNGNITMHHVRNLRQLKGDTPWNAKLIKQNRKTLAVCESCNYKIQTNEH</sequence>
<feature type="domain" description="Reverse transcriptase" evidence="2">
    <location>
        <begin position="69"/>
        <end position="363"/>
    </location>
</feature>
<keyword evidence="3" id="KW-0548">Nucleotidyltransferase</keyword>
<comment type="similarity">
    <text evidence="1">Belongs to the bacterial reverse transcriptase family.</text>
</comment>
<keyword evidence="3" id="KW-0808">Transferase</keyword>
<dbReference type="InterPro" id="IPR024937">
    <property type="entry name" value="Domain_X"/>
</dbReference>
<dbReference type="SUPFAM" id="SSF56672">
    <property type="entry name" value="DNA/RNA polymerases"/>
    <property type="match status" value="1"/>
</dbReference>
<dbReference type="Pfam" id="PF00078">
    <property type="entry name" value="RVT_1"/>
    <property type="match status" value="2"/>
</dbReference>
<dbReference type="GO" id="GO:0003964">
    <property type="term" value="F:RNA-directed DNA polymerase activity"/>
    <property type="evidence" value="ECO:0007669"/>
    <property type="project" value="UniProtKB-KW"/>
</dbReference>
<gene>
    <name evidence="3" type="ORF">M124_4354</name>
</gene>
<dbReference type="InterPro" id="IPR030931">
    <property type="entry name" value="Group_II_RT_mat"/>
</dbReference>
<dbReference type="CDD" id="cd01651">
    <property type="entry name" value="RT_G2_intron"/>
    <property type="match status" value="1"/>
</dbReference>
<dbReference type="Proteomes" id="UP000020529">
    <property type="component" value="Unassembled WGS sequence"/>
</dbReference>
<dbReference type="InterPro" id="IPR043502">
    <property type="entry name" value="DNA/RNA_pol_sf"/>
</dbReference>
<evidence type="ECO:0000256" key="1">
    <source>
        <dbReference type="ARBA" id="ARBA00034120"/>
    </source>
</evidence>
<dbReference type="EMBL" id="JGCY01000101">
    <property type="protein sequence ID" value="EXY76765.1"/>
    <property type="molecule type" value="Genomic_DNA"/>
</dbReference>
<dbReference type="NCBIfam" id="TIGR04416">
    <property type="entry name" value="group_II_RT_mat"/>
    <property type="match status" value="1"/>
</dbReference>
<evidence type="ECO:0000313" key="3">
    <source>
        <dbReference type="EMBL" id="EXY76765.1"/>
    </source>
</evidence>
<dbReference type="InterPro" id="IPR000477">
    <property type="entry name" value="RT_dom"/>
</dbReference>
<name>A0A015W8F4_BACFG</name>
<dbReference type="AlphaFoldDB" id="A0A015W8F4"/>
<dbReference type="InterPro" id="IPR049030">
    <property type="entry name" value="AI2M-like_HNH"/>
</dbReference>
<dbReference type="Pfam" id="PF01348">
    <property type="entry name" value="Intron_maturas2"/>
    <property type="match status" value="1"/>
</dbReference>
<accession>A0A015W8F4</accession>
<dbReference type="PATRIC" id="fig|1339315.3.peg.309"/>
<evidence type="ECO:0000259" key="2">
    <source>
        <dbReference type="PROSITE" id="PS50878"/>
    </source>
</evidence>
<dbReference type="GO" id="GO:0006397">
    <property type="term" value="P:mRNA processing"/>
    <property type="evidence" value="ECO:0007669"/>
    <property type="project" value="InterPro"/>
</dbReference>
<dbReference type="PROSITE" id="PS50878">
    <property type="entry name" value="RT_POL"/>
    <property type="match status" value="1"/>
</dbReference>
<dbReference type="RefSeq" id="WP_032587114.1">
    <property type="nucleotide sequence ID" value="NZ_JGCY01000101.1"/>
</dbReference>